<dbReference type="InterPro" id="IPR015421">
    <property type="entry name" value="PyrdxlP-dep_Trfase_major"/>
</dbReference>
<dbReference type="GO" id="GO:0042802">
    <property type="term" value="F:identical protein binding"/>
    <property type="evidence" value="ECO:0007669"/>
    <property type="project" value="TreeGrafter"/>
</dbReference>
<keyword evidence="3 6" id="KW-0808">Transferase</keyword>
<comment type="similarity">
    <text evidence="5">Belongs to the class-III pyridoxal-phosphate-dependent aminotransferase family.</text>
</comment>
<keyword evidence="4 5" id="KW-0663">Pyridoxal phosphate</keyword>
<dbReference type="GO" id="GO:0008483">
    <property type="term" value="F:transaminase activity"/>
    <property type="evidence" value="ECO:0007669"/>
    <property type="project" value="UniProtKB-KW"/>
</dbReference>
<evidence type="ECO:0000256" key="2">
    <source>
        <dbReference type="ARBA" id="ARBA00022576"/>
    </source>
</evidence>
<dbReference type="SUPFAM" id="SSF53383">
    <property type="entry name" value="PLP-dependent transferases"/>
    <property type="match status" value="1"/>
</dbReference>
<dbReference type="InterPro" id="IPR005814">
    <property type="entry name" value="Aminotrans_3"/>
</dbReference>
<dbReference type="Gene3D" id="3.90.1150.10">
    <property type="entry name" value="Aspartate Aminotransferase, domain 1"/>
    <property type="match status" value="1"/>
</dbReference>
<dbReference type="Gene3D" id="3.40.640.10">
    <property type="entry name" value="Type I PLP-dependent aspartate aminotransferase-like (Major domain)"/>
    <property type="match status" value="1"/>
</dbReference>
<gene>
    <name evidence="6" type="ORF">D1164_05165</name>
</gene>
<dbReference type="Pfam" id="PF00202">
    <property type="entry name" value="Aminotran_3"/>
    <property type="match status" value="1"/>
</dbReference>
<evidence type="ECO:0000256" key="5">
    <source>
        <dbReference type="RuleBase" id="RU003560"/>
    </source>
</evidence>
<evidence type="ECO:0000313" key="6">
    <source>
        <dbReference type="EMBL" id="RIH66304.1"/>
    </source>
</evidence>
<reference evidence="6 7" key="1">
    <citation type="journal article" date="2015" name="Int. J. Syst. Evol. Microbiol.">
        <title>Mariniphaga sediminis sp. nov., isolated from coastal sediment.</title>
        <authorList>
            <person name="Wang F.Q."/>
            <person name="Shen Q.Y."/>
            <person name="Chen G.J."/>
            <person name="Du Z.J."/>
        </authorList>
    </citation>
    <scope>NUCLEOTIDE SEQUENCE [LARGE SCALE GENOMIC DNA]</scope>
    <source>
        <strain evidence="6 7">SY21</strain>
    </source>
</reference>
<proteinExistence type="inferred from homology"/>
<dbReference type="EMBL" id="QWET01000003">
    <property type="protein sequence ID" value="RIH66304.1"/>
    <property type="molecule type" value="Genomic_DNA"/>
</dbReference>
<name>A0A399D344_9BACT</name>
<dbReference type="CDD" id="cd00610">
    <property type="entry name" value="OAT_like"/>
    <property type="match status" value="1"/>
</dbReference>
<comment type="caution">
    <text evidence="6">The sequence shown here is derived from an EMBL/GenBank/DDBJ whole genome shotgun (WGS) entry which is preliminary data.</text>
</comment>
<dbReference type="RefSeq" id="WP_119348891.1">
    <property type="nucleotide sequence ID" value="NZ_JBFHKJ010000491.1"/>
</dbReference>
<evidence type="ECO:0000256" key="1">
    <source>
        <dbReference type="ARBA" id="ARBA00001933"/>
    </source>
</evidence>
<keyword evidence="7" id="KW-1185">Reference proteome</keyword>
<sequence length="455" mass="50304">MAKYNLQPVEIPKVNTKYRSINTKLPVPESLSIFQALSESEPVSMMGQPPVVWDKAEGFQIYDKWGNKWIDWSSGVLITNAGHGREEIIEGLREVIDKHLLATYVFVHEKRAELTKLLQELAPEPSDYSVFILSTGSEAVENSIKLAKTYAVNKHGRQKKYLISFKNAFHGRTLGSQLAGGMDKLKTWIVDEGQTFVQVPFPDGYKNEDTSFDLFLKTLEEKGIKPDEIAGVITESYQGVGPDFLPVEYAQKLVAFCKEHDIITIFDEVQAGFGRTGKMFTYEHYDIKPDLIVCGKGISSSLPISAVIGRKDIMGLYAPGSMTSTHSASPLPVVAAIKNLEIIHKEKLVERAAKLGEILNPALKKIQEKYPDVLGCFHGKGLVAGIQVVKKGTKEPDAEMAQKINEKCFHKGLLMFAPVGIGGECIKISPPLIISEEALLEGIQVLEEVCDELLG</sequence>
<dbReference type="PIRSF" id="PIRSF000521">
    <property type="entry name" value="Transaminase_4ab_Lys_Orn"/>
    <property type="match status" value="1"/>
</dbReference>
<dbReference type="PANTHER" id="PTHR11986">
    <property type="entry name" value="AMINOTRANSFERASE CLASS III"/>
    <property type="match status" value="1"/>
</dbReference>
<dbReference type="GO" id="GO:0030170">
    <property type="term" value="F:pyridoxal phosphate binding"/>
    <property type="evidence" value="ECO:0007669"/>
    <property type="project" value="InterPro"/>
</dbReference>
<dbReference type="InterPro" id="IPR015422">
    <property type="entry name" value="PyrdxlP-dep_Trfase_small"/>
</dbReference>
<comment type="cofactor">
    <cofactor evidence="1">
        <name>pyridoxal 5'-phosphate</name>
        <dbReference type="ChEBI" id="CHEBI:597326"/>
    </cofactor>
</comment>
<organism evidence="6 7">
    <name type="scientific">Mariniphaga sediminis</name>
    <dbReference type="NCBI Taxonomy" id="1628158"/>
    <lineage>
        <taxon>Bacteria</taxon>
        <taxon>Pseudomonadati</taxon>
        <taxon>Bacteroidota</taxon>
        <taxon>Bacteroidia</taxon>
        <taxon>Marinilabiliales</taxon>
        <taxon>Prolixibacteraceae</taxon>
        <taxon>Mariniphaga</taxon>
    </lineage>
</organism>
<dbReference type="Proteomes" id="UP000266441">
    <property type="component" value="Unassembled WGS sequence"/>
</dbReference>
<keyword evidence="2 6" id="KW-0032">Aminotransferase</keyword>
<dbReference type="InterPro" id="IPR050103">
    <property type="entry name" value="Class-III_PLP-dep_AT"/>
</dbReference>
<protein>
    <submittedName>
        <fullName evidence="6">Aminotransferase class III-fold pyridoxal phosphate-dependent enzyme</fullName>
    </submittedName>
</protein>
<dbReference type="InterPro" id="IPR015424">
    <property type="entry name" value="PyrdxlP-dep_Trfase"/>
</dbReference>
<evidence type="ECO:0000313" key="7">
    <source>
        <dbReference type="Proteomes" id="UP000266441"/>
    </source>
</evidence>
<evidence type="ECO:0000256" key="4">
    <source>
        <dbReference type="ARBA" id="ARBA00022898"/>
    </source>
</evidence>
<dbReference type="PANTHER" id="PTHR11986:SF79">
    <property type="entry name" value="ACETYLORNITHINE AMINOTRANSFERASE, MITOCHONDRIAL"/>
    <property type="match status" value="1"/>
</dbReference>
<evidence type="ECO:0000256" key="3">
    <source>
        <dbReference type="ARBA" id="ARBA00022679"/>
    </source>
</evidence>
<dbReference type="AlphaFoldDB" id="A0A399D344"/>
<accession>A0A399D344</accession>
<dbReference type="OrthoDB" id="9801052at2"/>